<organism evidence="1 2">
    <name type="scientific">Choanephora cucurbitarum</name>
    <dbReference type="NCBI Taxonomy" id="101091"/>
    <lineage>
        <taxon>Eukaryota</taxon>
        <taxon>Fungi</taxon>
        <taxon>Fungi incertae sedis</taxon>
        <taxon>Mucoromycota</taxon>
        <taxon>Mucoromycotina</taxon>
        <taxon>Mucoromycetes</taxon>
        <taxon>Mucorales</taxon>
        <taxon>Mucorineae</taxon>
        <taxon>Choanephoraceae</taxon>
        <taxon>Choanephoroideae</taxon>
        <taxon>Choanephora</taxon>
    </lineage>
</organism>
<accession>A0A1C7MW75</accession>
<gene>
    <name evidence="1" type="ORF">A0J61_10814</name>
</gene>
<keyword evidence="2" id="KW-1185">Reference proteome</keyword>
<comment type="caution">
    <text evidence="1">The sequence shown here is derived from an EMBL/GenBank/DDBJ whole genome shotgun (WGS) entry which is preliminary data.</text>
</comment>
<reference evidence="1 2" key="1">
    <citation type="submission" date="2016-03" db="EMBL/GenBank/DDBJ databases">
        <title>Choanephora cucurbitarum.</title>
        <authorList>
            <person name="Min B."/>
            <person name="Park H."/>
            <person name="Park J.-H."/>
            <person name="Shin H.-D."/>
            <person name="Choi I.-G."/>
        </authorList>
    </citation>
    <scope>NUCLEOTIDE SEQUENCE [LARGE SCALE GENOMIC DNA]</scope>
    <source>
        <strain evidence="1 2">KUS-F28377</strain>
    </source>
</reference>
<dbReference type="AlphaFoldDB" id="A0A1C7MW75"/>
<proteinExistence type="predicted"/>
<protein>
    <submittedName>
        <fullName evidence="1">Uncharacterized protein</fullName>
    </submittedName>
</protein>
<dbReference type="Proteomes" id="UP000093000">
    <property type="component" value="Unassembled WGS sequence"/>
</dbReference>
<dbReference type="EMBL" id="LUGH01001416">
    <property type="protein sequence ID" value="OBZ81135.1"/>
    <property type="molecule type" value="Genomic_DNA"/>
</dbReference>
<dbReference type="InParanoid" id="A0A1C7MW75"/>
<evidence type="ECO:0000313" key="2">
    <source>
        <dbReference type="Proteomes" id="UP000093000"/>
    </source>
</evidence>
<sequence length="89" mass="10107">MESTTKELLTGPINEAEYTCWFLYPVLLQATLDCNVEIRLGDSCLGDNMSETESEADMTFYSKRLRIPICLVEVSGAPDEVDKQYYLND</sequence>
<name>A0A1C7MW75_9FUNG</name>
<evidence type="ECO:0000313" key="1">
    <source>
        <dbReference type="EMBL" id="OBZ81135.1"/>
    </source>
</evidence>